<feature type="domain" description="Fibronectin type-III" evidence="1">
    <location>
        <begin position="436"/>
        <end position="537"/>
    </location>
</feature>
<dbReference type="SMART" id="SM00060">
    <property type="entry name" value="FN3"/>
    <property type="match status" value="3"/>
</dbReference>
<organism evidence="2 3">
    <name type="scientific">Clostridium innocuum</name>
    <dbReference type="NCBI Taxonomy" id="1522"/>
    <lineage>
        <taxon>Bacteria</taxon>
        <taxon>Bacillati</taxon>
        <taxon>Bacillota</taxon>
        <taxon>Clostridia</taxon>
        <taxon>Eubacteriales</taxon>
        <taxon>Clostridiaceae</taxon>
        <taxon>Clostridium</taxon>
    </lineage>
</organism>
<dbReference type="CDD" id="cd00063">
    <property type="entry name" value="FN3"/>
    <property type="match status" value="1"/>
</dbReference>
<dbReference type="Gene3D" id="2.60.40.10">
    <property type="entry name" value="Immunoglobulins"/>
    <property type="match status" value="1"/>
</dbReference>
<dbReference type="InterPro" id="IPR003961">
    <property type="entry name" value="FN3_dom"/>
</dbReference>
<dbReference type="InterPro" id="IPR036116">
    <property type="entry name" value="FN3_sf"/>
</dbReference>
<proteinExistence type="predicted"/>
<sequence length="3499" mass="385777">MASKEELRAQEYTSAQMVNGDLAIDGFQQTKGSYPSSKKEITDKYSEEAKKLSALSTLAVSTQTSLMGLTKDVALPSSTGKEAVSWSAEGNVGVSGNAAIAKVTDDLEQNTQGTLIAKTDSGRRTLMAASAKLLAEGKPAAGESVAEKSTSISYNMTANHYYLVTTESGLDRNLPADHKAAIEGGWKRYLWNGAITWSDLKWNTTYYLYDYDLKDTKSVKKTQIQTNKGKIGGSIQLSENMAAGETLTATLKDTLTTKGTWKWEKAESPTSKTWEELTQNITTAGDNQMSSYVLQSDDSSNYIRVTFTTEDESFEGSIQTCSTSVVKAPLTAIKIYTDAKRTVEATDADMVVDKGLYALVEPKNFDTEVDYTWHHMKDDGTVNDEIQGRGNFYQLKGKDVNEKICVKATAKGEGGASGIVKSTVFSKSVVAAPTAVPTSLPVLAVDKETSIEDTSVTIKMPEEYTIGNGLYQFAYSQAGAGDVKTEFKVYARGSNPVTITGLKPRTKYYIYVKAIGENGHLPSEYTEEGLSITTKNPFVKGTLNITSTGAGYRYGDTLNVEITGEDTKQTGDYTWYLVNDDGTRGEAVTEPTWDGYSVELNNSDYINHRLEVVLSGTGNYGGEISAQSEVIQLAECKAPSGVLKDLNTITDKSVIVKLPKLTASQGSERFNIGFSKLKNGVPEEYRPSDQHVQYASEDEALIEGLDRNTTYYLFLRFDANKQHEKSDWSTKYLEIKTEKTEYNGAIYFEYGSAGSAPTQGERLIARLGKIDAAGTKPNSVDGVWSWYKTIDGVKTEIKDFYPGQDGYSTYYEIPKNEKPGTVYTVEFKFHEDYKKKLITGALIDYVDADSQALLKYEKEQMAPADGNQLKEVENSATDSTITFQMDGTPGLVYGFCYSTGTDVAKAKPADYDAYAGTNITIKGLSRYTDYNIWVKVKGNDMYSDSDWSSSYITVSTKKTDILGYVEISGSDTAGQEMEAVYNKASYMPAGSDEGGNWQWYRENDSGAYDAIAGATDSKYTPQSEDIHKSIKAVYSMPESSDFIGSKEAITPKIKKQLVTNTTITNFVQGKDTPASKPSMDFTLGDYQDIWYRIQNANIDAPQPPTEIKKEDLEAAGWTQCTALTTNTSIDYLKNDLTANTKYTLYIVKAETDLTQVSSIISSSADIGTVNQTGTMEIKNTTDVKEAEDGSISYTKIAYPVVGKTITAELKDANNVQGTWKWYKSTTTCGDDGKTSAPASDSDSWEQLASGYSPTINKSYSSLTLSEDLWKHYIKAEFVPNNEIGYGGDSIQTVNTSYIRKIYEESLSLKGKGYENEIITANVDGYIESGNINTNRDTVVFKIDGTVITNSDINGDYTYDGNQITIKLLNKENWNGKKISVEVSKPKAYYLYVTNQYQALDNKNLISEETITYKAGTAISSEEDFIKFMEGNAPFDDRSNTSNYVITKNLNLDSFPAAEVTPDKFYGVLDGDFHTISHLKNPVTSQISGSIDDAAEIKNLIISNISVENYSGVIAGDSAFKNVKASKLFMVDASIHGHAGGMIFANGEVYNQGESLTLDEIGTARGIFDMAGPGVSSGGLVGWVGGPSTNVHFNNCFMVGNEIKIGSRSAVGGLIRGSAIVKNSYSAGKYIYPSDAFAIGAIAAQPLLAGSENNYYDKVKLPATNLADAGQVIGKLPSEMVGSGLVLGDKYVYREGYYPQLKWILEDTKENSPSASIIADLYSATSGAFISVDNKTTATQMFEGKIYGVLQVPENLRRQGFSYKSDHPEVIKVTDGGTILPISPGTAIITVTYNDKTTGATPENTFEFTVSEDSAGIVKALNTVSISGTANPGSKLTAMTSGAPNITYQWYRRKNGETNRTAINGAKSDSYVIQPSDVGYEIQVDVGATGFATMSSGFTNAVTSIAPTGITIKSKTDSTVELKADGVDGANYEYAYATSEAGNKIIAGQSTEAFTITGLTRNTDYWFFARVAGGTGYEPSEWKSIDKTNTEKTDIVGPIKTNGAINMGNEVRVSIGDDNLQKGNWKIERIPENADPIDITVLAVSKNEYDISYLLTKEDVGCSLKFTFYGTGDFKDPIKEGKTDPVSYTIQKVLRKTQIAPDAPVGEMKSAHSLSVKHTGMDTYDFGYTDTIGKDIEILDNDKLGYDNNEEVTIDKLNRNTTYYLYARLHEKDDYEPSPWSAYATAATDQSDITGKSKVVLGGEQKVEEIITFTASGTDPDTTGLTGIWILERIDKDDQSKSNTVLATPDEINPNKISYQLKPEDAGYKIKATYKANGDYKGSCSFTSDVIENADQVLGTAKTEIKNIMQYQLTLNVVQTDDQTSIYEFGYRKHNEPTGVITSNNVTVTWGKDVEITSLSRNTEYDFFIRKAEKIGYNASEWQLINTQPIRTQKSPLLGNITVTSDTSKPSIDTVLTVEYVKGIYPDEADDSTSGNWQWYLDKIPVSESDGGIKPSFKIPPVDGNPVVTVRYIAKNDSDFSEYTERSFGNVYKDDYEIPVAPTVTALGEDSAQIGSLLRLISKETPYEDIYYYLQSSDIDELPVLEISEDVDKKETSKVDNSGTDNTEHWIKVNNEQMDIRVDANKSYVVYVARLESRTHAASGINSARPVKSAKEPLERTDYKEIEEADTNVSWKTLQSKTIQYTVDGKAPTVSWKYYVASKKDGTEEWQNIDAEMRAVKNSREDGISADKKYAVSRFEVPLKYTGQYLKITMTGIDDYSGMITLITKNPLEGALITGTARIETKDTTKVLDTLEAKYLGEDEKNGVFTWYRQAVDSANNLVGTAEKITDTDPGNISSYALTPSEMDCIVYAVYTAPASGQYVGSVQTNGIIVRKKAEQNKPNSPTKVRVNGNSIQFGTPMNYKTDKIVDIPYVQVGYLRYVNDQPVNDKDEVLTEEQIESNIHWQSEAEYKAQDTWFRNLRRDSDYKLFARFIPTAAYDQSVISDPSETIKTEHALFREGALVIQDVADMRQAAARPSNIGSQIKFIYSGEGYDEGEFLLHRSNGETIPVDSDRVETNLTAKTISYSYTYTKEDVGSYITVEYKAKADAAHYQGSIKKTNSVIVTKAVNPESPKEEYRGLERDLDTNLILTKVNDTYEYYLTSDKDYVPVKEDWDTVEIKENGSHEFTNLDRLKEYYLWTRIAETDTYDPSAAVKSDGLSPAPFIDFGPLTITNSKDRATPPKAESDFIAFPDTLKKGSITINENQITKKQEESDQTAAAIDADIKHPVSDFQKADGSATDLVYEKGSTWGDRNFAVELVFYDKDKKVLARADGRSTSVEVPETAGFMKVFIYRVNAMSETGYIWEAMLKDDSAEHITAKLKADITMTTQITMQLPTKIQLTLDDQVMKQSTNNEQAINKSSMPMEFGIDRKVAEKSTRVPALKGQMTKTTYYDQIPSGDAYLKCSNDGTNFTNITSGAWLDTGLPNSEPAHLMRLGADAWSGYYFSGITSKAQTWDFTENKFIDEAYKFKFIIEVAKEDAMISGKRIYEVKGKEETK</sequence>
<dbReference type="Proteomes" id="UP000260025">
    <property type="component" value="Unassembled WGS sequence"/>
</dbReference>
<dbReference type="EMBL" id="QVEV01000066">
    <property type="protein sequence ID" value="RGC08978.1"/>
    <property type="molecule type" value="Genomic_DNA"/>
</dbReference>
<dbReference type="InterPro" id="IPR008964">
    <property type="entry name" value="Invasin/intimin_cell_adhesion"/>
</dbReference>
<name>A0A3E2VF76_CLOIN</name>
<protein>
    <recommendedName>
        <fullName evidence="1">Fibronectin type-III domain-containing protein</fullName>
    </recommendedName>
</protein>
<gene>
    <name evidence="2" type="ORF">DXA38_21565</name>
</gene>
<evidence type="ECO:0000259" key="1">
    <source>
        <dbReference type="PROSITE" id="PS50853"/>
    </source>
</evidence>
<dbReference type="Gene3D" id="2.60.40.2700">
    <property type="match status" value="2"/>
</dbReference>
<comment type="caution">
    <text evidence="2">The sequence shown here is derived from an EMBL/GenBank/DDBJ whole genome shotgun (WGS) entry which is preliminary data.</text>
</comment>
<dbReference type="PROSITE" id="PS50853">
    <property type="entry name" value="FN3"/>
    <property type="match status" value="1"/>
</dbReference>
<reference evidence="2 3" key="1">
    <citation type="submission" date="2018-08" db="EMBL/GenBank/DDBJ databases">
        <title>A genome reference for cultivated species of the human gut microbiota.</title>
        <authorList>
            <person name="Zou Y."/>
            <person name="Xue W."/>
            <person name="Luo G."/>
        </authorList>
    </citation>
    <scope>NUCLEOTIDE SEQUENCE [LARGE SCALE GENOMIC DNA]</scope>
    <source>
        <strain evidence="2 3">OF01-2LB</strain>
    </source>
</reference>
<dbReference type="Gene3D" id="2.60.40.1080">
    <property type="match status" value="1"/>
</dbReference>
<accession>A0A3E2VF76</accession>
<evidence type="ECO:0000313" key="2">
    <source>
        <dbReference type="EMBL" id="RGC08978.1"/>
    </source>
</evidence>
<evidence type="ECO:0000313" key="3">
    <source>
        <dbReference type="Proteomes" id="UP000260025"/>
    </source>
</evidence>
<dbReference type="InterPro" id="IPR013783">
    <property type="entry name" value="Ig-like_fold"/>
</dbReference>
<dbReference type="SUPFAM" id="SSF49373">
    <property type="entry name" value="Invasin/intimin cell-adhesion fragments"/>
    <property type="match status" value="1"/>
</dbReference>
<dbReference type="SUPFAM" id="SSF49265">
    <property type="entry name" value="Fibronectin type III"/>
    <property type="match status" value="2"/>
</dbReference>